<evidence type="ECO:0000256" key="3">
    <source>
        <dbReference type="ARBA" id="ARBA00023163"/>
    </source>
</evidence>
<protein>
    <recommendedName>
        <fullName evidence="4">HTH hxlR-type domain-containing protein</fullName>
    </recommendedName>
</protein>
<dbReference type="InterPro" id="IPR036388">
    <property type="entry name" value="WH-like_DNA-bd_sf"/>
</dbReference>
<dbReference type="SUPFAM" id="SSF46785">
    <property type="entry name" value="Winged helix' DNA-binding domain"/>
    <property type="match status" value="1"/>
</dbReference>
<reference evidence="5" key="1">
    <citation type="submission" date="2021-01" db="EMBL/GenBank/DDBJ databases">
        <title>Whole genome shotgun sequence of Rhizocola hellebori NBRC 109834.</title>
        <authorList>
            <person name="Komaki H."/>
            <person name="Tamura T."/>
        </authorList>
    </citation>
    <scope>NUCLEOTIDE SEQUENCE</scope>
    <source>
        <strain evidence="5">NBRC 109834</strain>
    </source>
</reference>
<evidence type="ECO:0000256" key="2">
    <source>
        <dbReference type="ARBA" id="ARBA00023125"/>
    </source>
</evidence>
<accession>A0A8J3QBQ7</accession>
<name>A0A8J3QBQ7_9ACTN</name>
<sequence>MQAPVVHDEKTCQVREILDRVGDKWSLAVVNELGNGTLRFTELKRAIGGVSQRMLTATLRNLERDGLVLRTVHPVIPPRVDYELSDLGRTFLQTAWSLMNWANDHAADIIAARARYDT</sequence>
<proteinExistence type="predicted"/>
<feature type="domain" description="HTH hxlR-type" evidence="4">
    <location>
        <begin position="12"/>
        <end position="110"/>
    </location>
</feature>
<dbReference type="InterPro" id="IPR002577">
    <property type="entry name" value="HTH_HxlR"/>
</dbReference>
<comment type="caution">
    <text evidence="5">The sequence shown here is derived from an EMBL/GenBank/DDBJ whole genome shotgun (WGS) entry which is preliminary data.</text>
</comment>
<dbReference type="GO" id="GO:0003677">
    <property type="term" value="F:DNA binding"/>
    <property type="evidence" value="ECO:0007669"/>
    <property type="project" value="UniProtKB-KW"/>
</dbReference>
<keyword evidence="1" id="KW-0805">Transcription regulation</keyword>
<dbReference type="RefSeq" id="WP_203911475.1">
    <property type="nucleotide sequence ID" value="NZ_BONY01000039.1"/>
</dbReference>
<keyword evidence="3" id="KW-0804">Transcription</keyword>
<keyword evidence="6" id="KW-1185">Reference proteome</keyword>
<dbReference type="EMBL" id="BONY01000039">
    <property type="protein sequence ID" value="GIH07695.1"/>
    <property type="molecule type" value="Genomic_DNA"/>
</dbReference>
<organism evidence="5 6">
    <name type="scientific">Rhizocola hellebori</name>
    <dbReference type="NCBI Taxonomy" id="1392758"/>
    <lineage>
        <taxon>Bacteria</taxon>
        <taxon>Bacillati</taxon>
        <taxon>Actinomycetota</taxon>
        <taxon>Actinomycetes</taxon>
        <taxon>Micromonosporales</taxon>
        <taxon>Micromonosporaceae</taxon>
        <taxon>Rhizocola</taxon>
    </lineage>
</organism>
<dbReference type="InterPro" id="IPR036390">
    <property type="entry name" value="WH_DNA-bd_sf"/>
</dbReference>
<gene>
    <name evidence="5" type="ORF">Rhe02_57620</name>
</gene>
<dbReference type="Gene3D" id="1.10.10.10">
    <property type="entry name" value="Winged helix-like DNA-binding domain superfamily/Winged helix DNA-binding domain"/>
    <property type="match status" value="1"/>
</dbReference>
<dbReference type="PANTHER" id="PTHR33204">
    <property type="entry name" value="TRANSCRIPTIONAL REGULATOR, MARR FAMILY"/>
    <property type="match status" value="1"/>
</dbReference>
<dbReference type="PANTHER" id="PTHR33204:SF39">
    <property type="entry name" value="TRANSCRIPTIONAL REGULATORY PROTEIN"/>
    <property type="match status" value="1"/>
</dbReference>
<dbReference type="AlphaFoldDB" id="A0A8J3QBQ7"/>
<dbReference type="Proteomes" id="UP000612899">
    <property type="component" value="Unassembled WGS sequence"/>
</dbReference>
<evidence type="ECO:0000256" key="1">
    <source>
        <dbReference type="ARBA" id="ARBA00023015"/>
    </source>
</evidence>
<evidence type="ECO:0000259" key="4">
    <source>
        <dbReference type="PROSITE" id="PS51118"/>
    </source>
</evidence>
<dbReference type="Pfam" id="PF01638">
    <property type="entry name" value="HxlR"/>
    <property type="match status" value="1"/>
</dbReference>
<keyword evidence="2" id="KW-0238">DNA-binding</keyword>
<evidence type="ECO:0000313" key="6">
    <source>
        <dbReference type="Proteomes" id="UP000612899"/>
    </source>
</evidence>
<dbReference type="PROSITE" id="PS51118">
    <property type="entry name" value="HTH_HXLR"/>
    <property type="match status" value="1"/>
</dbReference>
<evidence type="ECO:0000313" key="5">
    <source>
        <dbReference type="EMBL" id="GIH07695.1"/>
    </source>
</evidence>